<dbReference type="Proteomes" id="UP000050378">
    <property type="component" value="Unassembled WGS sequence"/>
</dbReference>
<dbReference type="RefSeq" id="WP_054551768.1">
    <property type="nucleotide sequence ID" value="NZ_JAQPZS010000016.1"/>
</dbReference>
<keyword evidence="11" id="KW-1185">Reference proteome</keyword>
<evidence type="ECO:0000313" key="9">
    <source>
        <dbReference type="EMBL" id="MEJ6497457.1"/>
    </source>
</evidence>
<feature type="transmembrane region" description="Helical" evidence="7">
    <location>
        <begin position="98"/>
        <end position="116"/>
    </location>
</feature>
<dbReference type="InterPro" id="IPR048279">
    <property type="entry name" value="MdtK-like"/>
</dbReference>
<reference evidence="9 11" key="2">
    <citation type="submission" date="2023-01" db="EMBL/GenBank/DDBJ databases">
        <title>Trichodesmium-associated heterotrophic epibiont bacteria.</title>
        <authorList>
            <person name="Cleveland C.S."/>
            <person name="Webb E.A."/>
        </authorList>
    </citation>
    <scope>NUCLEOTIDE SEQUENCE [LARGE SCALE GENOMIC DNA]</scope>
    <source>
        <strain evidence="9 11">USCH2</strain>
    </source>
</reference>
<evidence type="ECO:0000256" key="5">
    <source>
        <dbReference type="ARBA" id="ARBA00022989"/>
    </source>
</evidence>
<dbReference type="PANTHER" id="PTHR43549">
    <property type="entry name" value="MULTIDRUG RESISTANCE PROTEIN YPNP-RELATED"/>
    <property type="match status" value="1"/>
</dbReference>
<keyword evidence="5 7" id="KW-1133">Transmembrane helix</keyword>
<comment type="subcellular location">
    <subcellularLocation>
        <location evidence="1">Cell inner membrane</location>
        <topology evidence="1">Multi-pass membrane protein</topology>
    </subcellularLocation>
</comment>
<dbReference type="NCBIfam" id="TIGR00797">
    <property type="entry name" value="matE"/>
    <property type="match status" value="1"/>
</dbReference>
<evidence type="ECO:0000313" key="11">
    <source>
        <dbReference type="Proteomes" id="UP001377972"/>
    </source>
</evidence>
<evidence type="ECO:0000256" key="1">
    <source>
        <dbReference type="ARBA" id="ARBA00004429"/>
    </source>
</evidence>
<feature type="transmembrane region" description="Helical" evidence="7">
    <location>
        <begin position="136"/>
        <end position="153"/>
    </location>
</feature>
<dbReference type="EMBL" id="LJTC01000002">
    <property type="protein sequence ID" value="KPM85010.1"/>
    <property type="molecule type" value="Genomic_DNA"/>
</dbReference>
<feature type="transmembrane region" description="Helical" evidence="7">
    <location>
        <begin position="422"/>
        <end position="443"/>
    </location>
</feature>
<dbReference type="PANTHER" id="PTHR43549:SF2">
    <property type="entry name" value="MULTIDRUG RESISTANCE PROTEIN NORM-RELATED"/>
    <property type="match status" value="1"/>
</dbReference>
<comment type="caution">
    <text evidence="8">The sequence shown here is derived from an EMBL/GenBank/DDBJ whole genome shotgun (WGS) entry which is preliminary data.</text>
</comment>
<dbReference type="GO" id="GO:0042910">
    <property type="term" value="F:xenobiotic transmembrane transporter activity"/>
    <property type="evidence" value="ECO:0007669"/>
    <property type="project" value="InterPro"/>
</dbReference>
<keyword evidence="2" id="KW-0813">Transport</keyword>
<sequence length="472" mass="50653">MADPQHLFLHGSISKALLKLGIPIILINILQSAYQLTDAFWVGRLGAEQVAAVSVSMPVTFLVIAIGSGLAMAGAILSAQYMGAGQQDKVNHVAAQTMLMVTITATILGLIGYMLSPYFLTLLGVEDQVFGDALKFMHVSFIGVVFVFIYAMFQALMRGIGQTKVPLYIVSGTVLLNFVLDPLLIFGFGDFSGFGVMGAALATLITQSLAAAIGVWVFLRGRHGIQLKLSSFKPDWQYMKQAFFLGAPGSVELSARAFGLIIMSFLVASFGTHTIASYGVGSNILQMVMIPAMGLSMAVSTLVGQNMGAGNPQRAAQITRLASLWGLLGLTIVGVVAYLFAEYLVAFFIPDDESVIAGGAEFIRVMCLTWGGIGVQLCVVAAFRASGNMLNAMVVSLLSQCVIQFPAAYILSKHTSLGPQGIWYSFAITNVLVAIITYLWFAAGRWQRTQLTKEDKDIAKVTQETLIEEGNH</sequence>
<feature type="transmembrane region" description="Helical" evidence="7">
    <location>
        <begin position="16"/>
        <end position="34"/>
    </location>
</feature>
<organism evidence="8 10">
    <name type="scientific">Pseudoalteromonas lipolytica</name>
    <dbReference type="NCBI Taxonomy" id="570156"/>
    <lineage>
        <taxon>Bacteria</taxon>
        <taxon>Pseudomonadati</taxon>
        <taxon>Pseudomonadota</taxon>
        <taxon>Gammaproteobacteria</taxon>
        <taxon>Alteromonadales</taxon>
        <taxon>Pseudoalteromonadaceae</taxon>
        <taxon>Pseudoalteromonas</taxon>
    </lineage>
</organism>
<dbReference type="GO" id="GO:0005886">
    <property type="term" value="C:plasma membrane"/>
    <property type="evidence" value="ECO:0007669"/>
    <property type="project" value="UniProtKB-SubCell"/>
</dbReference>
<feature type="transmembrane region" description="Helical" evidence="7">
    <location>
        <begin position="362"/>
        <end position="383"/>
    </location>
</feature>
<keyword evidence="4 7" id="KW-0812">Transmembrane</keyword>
<dbReference type="PATRIC" id="fig|570156.3.peg.864"/>
<evidence type="ECO:0000256" key="7">
    <source>
        <dbReference type="SAM" id="Phobius"/>
    </source>
</evidence>
<dbReference type="OrthoDB" id="9806302at2"/>
<dbReference type="PIRSF" id="PIRSF006603">
    <property type="entry name" value="DinF"/>
    <property type="match status" value="1"/>
</dbReference>
<evidence type="ECO:0000256" key="6">
    <source>
        <dbReference type="ARBA" id="ARBA00023136"/>
    </source>
</evidence>
<dbReference type="InterPro" id="IPR002528">
    <property type="entry name" value="MATE_fam"/>
</dbReference>
<dbReference type="STRING" id="570156.AOG27_04400"/>
<dbReference type="Proteomes" id="UP001377972">
    <property type="component" value="Unassembled WGS sequence"/>
</dbReference>
<dbReference type="AlphaFoldDB" id="A0A0P7EIU0"/>
<dbReference type="CDD" id="cd13142">
    <property type="entry name" value="MATE_like_12"/>
    <property type="match status" value="1"/>
</dbReference>
<evidence type="ECO:0000313" key="8">
    <source>
        <dbReference type="EMBL" id="KPM85010.1"/>
    </source>
</evidence>
<evidence type="ECO:0000256" key="3">
    <source>
        <dbReference type="ARBA" id="ARBA00022475"/>
    </source>
</evidence>
<keyword evidence="6 7" id="KW-0472">Membrane</keyword>
<proteinExistence type="predicted"/>
<feature type="transmembrane region" description="Helical" evidence="7">
    <location>
        <begin position="257"/>
        <end position="278"/>
    </location>
</feature>
<feature type="transmembrane region" description="Helical" evidence="7">
    <location>
        <begin position="194"/>
        <end position="219"/>
    </location>
</feature>
<evidence type="ECO:0000256" key="2">
    <source>
        <dbReference type="ARBA" id="ARBA00022448"/>
    </source>
</evidence>
<feature type="transmembrane region" description="Helical" evidence="7">
    <location>
        <begin position="284"/>
        <end position="303"/>
    </location>
</feature>
<reference evidence="8 10" key="1">
    <citation type="submission" date="2015-09" db="EMBL/GenBank/DDBJ databases">
        <title>Draft Genome Sequence of Pseudoalteromonas lipolytica UCD-48B.</title>
        <authorList>
            <person name="Krusor M."/>
            <person name="Coil D.A."/>
            <person name="Lang J.M."/>
            <person name="Eisen J.A."/>
            <person name="Alexiev A."/>
        </authorList>
    </citation>
    <scope>NUCLEOTIDE SEQUENCE [LARGE SCALE GENOMIC DNA]</scope>
    <source>
        <strain evidence="8 10">UCD-48B</strain>
    </source>
</reference>
<dbReference type="Pfam" id="PF01554">
    <property type="entry name" value="MatE"/>
    <property type="match status" value="2"/>
</dbReference>
<gene>
    <name evidence="8" type="ORF">AOG27_04400</name>
    <name evidence="9" type="ORF">PQI24_15535</name>
</gene>
<dbReference type="EMBL" id="JAQPZS010000016">
    <property type="protein sequence ID" value="MEJ6497457.1"/>
    <property type="molecule type" value="Genomic_DNA"/>
</dbReference>
<dbReference type="InterPro" id="IPR052031">
    <property type="entry name" value="Membrane_Transporter-Flippase"/>
</dbReference>
<evidence type="ECO:0000256" key="4">
    <source>
        <dbReference type="ARBA" id="ARBA00022692"/>
    </source>
</evidence>
<feature type="transmembrane region" description="Helical" evidence="7">
    <location>
        <begin position="324"/>
        <end position="350"/>
    </location>
</feature>
<feature type="transmembrane region" description="Helical" evidence="7">
    <location>
        <begin position="390"/>
        <end position="410"/>
    </location>
</feature>
<feature type="transmembrane region" description="Helical" evidence="7">
    <location>
        <begin position="165"/>
        <end position="188"/>
    </location>
</feature>
<name>A0A0P7EIU0_9GAMM</name>
<dbReference type="GO" id="GO:0015297">
    <property type="term" value="F:antiporter activity"/>
    <property type="evidence" value="ECO:0007669"/>
    <property type="project" value="InterPro"/>
</dbReference>
<accession>A0A0P7EIU0</accession>
<evidence type="ECO:0000313" key="10">
    <source>
        <dbReference type="Proteomes" id="UP000050378"/>
    </source>
</evidence>
<protein>
    <submittedName>
        <fullName evidence="8">MATE family efflux transporter</fullName>
    </submittedName>
</protein>
<keyword evidence="3" id="KW-1003">Cell membrane</keyword>
<feature type="transmembrane region" description="Helical" evidence="7">
    <location>
        <begin position="54"/>
        <end position="77"/>
    </location>
</feature>